<dbReference type="Gene3D" id="3.40.50.2300">
    <property type="match status" value="1"/>
</dbReference>
<dbReference type="EMBL" id="CM018041">
    <property type="protein sequence ID" value="KAA8533529.1"/>
    <property type="molecule type" value="Genomic_DNA"/>
</dbReference>
<reference evidence="7 8" key="1">
    <citation type="submission" date="2019-09" db="EMBL/GenBank/DDBJ databases">
        <title>A chromosome-level genome assembly of the Chinese tupelo Nyssa sinensis.</title>
        <authorList>
            <person name="Yang X."/>
            <person name="Kang M."/>
            <person name="Yang Y."/>
            <person name="Xiong H."/>
            <person name="Wang M."/>
            <person name="Zhang Z."/>
            <person name="Wang Z."/>
            <person name="Wu H."/>
            <person name="Ma T."/>
            <person name="Liu J."/>
            <person name="Xi Z."/>
        </authorList>
    </citation>
    <scope>NUCLEOTIDE SEQUENCE [LARGE SCALE GENOMIC DNA]</scope>
    <source>
        <strain evidence="7">J267</strain>
        <tissue evidence="7">Leaf</tissue>
    </source>
</reference>
<dbReference type="InterPro" id="IPR011006">
    <property type="entry name" value="CheY-like_superfamily"/>
</dbReference>
<sequence length="522" mass="57269">MGEVVVSSEGGVDLQMKETETETETEKKEDGSAASVLRWERFVPRMVLRVLLVEADDSTRQIIAALLRKCNYRVAAVPDGLKAWELVRGRPHNIDLILTEVELPSISGFALLPLITEHEICKNIPVIMMSSHDSVNMVYKCMLRGAADFLVKPLRKNELRNLWQHVWRRKTSTAGGNVRQDESVAQQKVEATAENNVASNHSSGYMACIQRNREHIEKGCDAQSSCTKPDLEAERACMENMQNSSQLKCSKSPASGMKLQKHEVCHRKLLAHNGEAGGSVAAAYKDANTMTEREEPGTQRGHANIISGACDNNQAHGNSSSEAIDLIGAFDDYSKCSYRSSGSNNGMNKFDSSPLLNLSLRRSHPSGSVDKVSDERRTLNHSDASAFSWYINRALPASHSASASVCNQHKDYGTTSDKQVSNHTLDYNSNTFCPTLTQKSILPLDTAKSGHAEIAFPCPQQRVFPVPVAAGGVRFENLCVAYSSAMHPIFCKQSGMTPLQSPGSPGHQEPSFQVNPFHLSNP</sequence>
<dbReference type="GO" id="GO:0009736">
    <property type="term" value="P:cytokinin-activated signaling pathway"/>
    <property type="evidence" value="ECO:0007669"/>
    <property type="project" value="InterPro"/>
</dbReference>
<feature type="region of interest" description="Disordered" evidence="5">
    <location>
        <begin position="1"/>
        <end position="31"/>
    </location>
</feature>
<dbReference type="InterPro" id="IPR001789">
    <property type="entry name" value="Sig_transdc_resp-reg_receiver"/>
</dbReference>
<dbReference type="PROSITE" id="PS50110">
    <property type="entry name" value="RESPONSE_REGULATORY"/>
    <property type="match status" value="1"/>
</dbReference>
<comment type="caution">
    <text evidence="4">Lacks conserved residue(s) required for the propagation of feature annotation.</text>
</comment>
<evidence type="ECO:0000313" key="7">
    <source>
        <dbReference type="EMBL" id="KAA8533529.1"/>
    </source>
</evidence>
<evidence type="ECO:0000256" key="3">
    <source>
        <dbReference type="ARBA" id="ARBA00023163"/>
    </source>
</evidence>
<accession>A0A5J5AT60</accession>
<evidence type="ECO:0000256" key="2">
    <source>
        <dbReference type="ARBA" id="ARBA00023015"/>
    </source>
</evidence>
<organism evidence="7 8">
    <name type="scientific">Nyssa sinensis</name>
    <dbReference type="NCBI Taxonomy" id="561372"/>
    <lineage>
        <taxon>Eukaryota</taxon>
        <taxon>Viridiplantae</taxon>
        <taxon>Streptophyta</taxon>
        <taxon>Embryophyta</taxon>
        <taxon>Tracheophyta</taxon>
        <taxon>Spermatophyta</taxon>
        <taxon>Magnoliopsida</taxon>
        <taxon>eudicotyledons</taxon>
        <taxon>Gunneridae</taxon>
        <taxon>Pentapetalae</taxon>
        <taxon>asterids</taxon>
        <taxon>Cornales</taxon>
        <taxon>Nyssaceae</taxon>
        <taxon>Nyssa</taxon>
    </lineage>
</organism>
<feature type="compositionally biased region" description="Basic and acidic residues" evidence="5">
    <location>
        <begin position="15"/>
        <end position="31"/>
    </location>
</feature>
<gene>
    <name evidence="7" type="ORF">F0562_031037</name>
</gene>
<name>A0A5J5AT60_9ASTE</name>
<evidence type="ECO:0000256" key="5">
    <source>
        <dbReference type="SAM" id="MobiDB-lite"/>
    </source>
</evidence>
<dbReference type="Pfam" id="PF00072">
    <property type="entry name" value="Response_reg"/>
    <property type="match status" value="1"/>
</dbReference>
<proteinExistence type="predicted"/>
<feature type="region of interest" description="Disordered" evidence="5">
    <location>
        <begin position="497"/>
        <end position="522"/>
    </location>
</feature>
<dbReference type="AlphaFoldDB" id="A0A5J5AT60"/>
<dbReference type="OrthoDB" id="60033at2759"/>
<dbReference type="SMART" id="SM00448">
    <property type="entry name" value="REC"/>
    <property type="match status" value="1"/>
</dbReference>
<evidence type="ECO:0000259" key="6">
    <source>
        <dbReference type="PROSITE" id="PS50110"/>
    </source>
</evidence>
<keyword evidence="3" id="KW-0804">Transcription</keyword>
<dbReference type="InterPro" id="IPR045279">
    <property type="entry name" value="ARR-like"/>
</dbReference>
<feature type="compositionally biased region" description="Polar residues" evidence="5">
    <location>
        <begin position="510"/>
        <end position="522"/>
    </location>
</feature>
<evidence type="ECO:0000256" key="4">
    <source>
        <dbReference type="PROSITE-ProRule" id="PRU00169"/>
    </source>
</evidence>
<feature type="domain" description="Response regulatory" evidence="6">
    <location>
        <begin position="49"/>
        <end position="167"/>
    </location>
</feature>
<feature type="compositionally biased region" description="Low complexity" evidence="5">
    <location>
        <begin position="1"/>
        <end position="12"/>
    </location>
</feature>
<evidence type="ECO:0000313" key="8">
    <source>
        <dbReference type="Proteomes" id="UP000325577"/>
    </source>
</evidence>
<dbReference type="PANTHER" id="PTHR43874:SF146">
    <property type="entry name" value="TWO-COMPONENT RESPONSE REGULATOR-LIKE APRR9"/>
    <property type="match status" value="1"/>
</dbReference>
<keyword evidence="8" id="KW-1185">Reference proteome</keyword>
<keyword evidence="2" id="KW-0805">Transcription regulation</keyword>
<dbReference type="Proteomes" id="UP000325577">
    <property type="component" value="Linkage Group LG18"/>
</dbReference>
<dbReference type="PANTHER" id="PTHR43874">
    <property type="entry name" value="TWO-COMPONENT RESPONSE REGULATOR"/>
    <property type="match status" value="1"/>
</dbReference>
<feature type="region of interest" description="Disordered" evidence="5">
    <location>
        <begin position="174"/>
        <end position="195"/>
    </location>
</feature>
<protein>
    <recommendedName>
        <fullName evidence="6">Response regulatory domain-containing protein</fullName>
    </recommendedName>
</protein>
<dbReference type="GO" id="GO:0000160">
    <property type="term" value="P:phosphorelay signal transduction system"/>
    <property type="evidence" value="ECO:0007669"/>
    <property type="project" value="UniProtKB-KW"/>
</dbReference>
<keyword evidence="1" id="KW-0902">Two-component regulatory system</keyword>
<dbReference type="SUPFAM" id="SSF52172">
    <property type="entry name" value="CheY-like"/>
    <property type="match status" value="1"/>
</dbReference>
<evidence type="ECO:0000256" key="1">
    <source>
        <dbReference type="ARBA" id="ARBA00023012"/>
    </source>
</evidence>
<dbReference type="CDD" id="cd17582">
    <property type="entry name" value="psREC_PRR"/>
    <property type="match status" value="1"/>
</dbReference>